<comment type="subcellular location">
    <subcellularLocation>
        <location evidence="6">Cell membrane</location>
        <topology evidence="6">Multi-pass membrane protein</topology>
    </subcellularLocation>
    <subcellularLocation>
        <location evidence="1">Membrane</location>
    </subcellularLocation>
</comment>
<keyword evidence="5 6" id="KW-0472">Membrane</keyword>
<dbReference type="Pfam" id="PF02104">
    <property type="entry name" value="SURF1"/>
    <property type="match status" value="1"/>
</dbReference>
<keyword evidence="6" id="KW-1003">Cell membrane</keyword>
<evidence type="ECO:0000256" key="4">
    <source>
        <dbReference type="ARBA" id="ARBA00022989"/>
    </source>
</evidence>
<dbReference type="EMBL" id="CP067977">
    <property type="protein sequence ID" value="QQQ17509.1"/>
    <property type="molecule type" value="Genomic_DNA"/>
</dbReference>
<evidence type="ECO:0000256" key="3">
    <source>
        <dbReference type="ARBA" id="ARBA00022692"/>
    </source>
</evidence>
<accession>A0ABX7BIZ2</accession>
<dbReference type="PROSITE" id="PS50895">
    <property type="entry name" value="SURF1"/>
    <property type="match status" value="1"/>
</dbReference>
<reference evidence="7 8" key="1">
    <citation type="submission" date="2021-01" db="EMBL/GenBank/DDBJ databases">
        <title>Brevundimonas vitis sp. nov., an bacterium isolated from grape (Vitis vinifera).</title>
        <authorList>
            <person name="Jiang L."/>
            <person name="Lee J."/>
        </authorList>
    </citation>
    <scope>NUCLEOTIDE SEQUENCE [LARGE SCALE GENOMIC DNA]</scope>
    <source>
        <strain evidence="7 8">GRTSA-9</strain>
    </source>
</reference>
<protein>
    <recommendedName>
        <fullName evidence="6">SURF1-like protein</fullName>
    </recommendedName>
</protein>
<organism evidence="7 8">
    <name type="scientific">Brevundimonas vitisensis</name>
    <dbReference type="NCBI Taxonomy" id="2800818"/>
    <lineage>
        <taxon>Bacteria</taxon>
        <taxon>Pseudomonadati</taxon>
        <taxon>Pseudomonadota</taxon>
        <taxon>Alphaproteobacteria</taxon>
        <taxon>Caulobacterales</taxon>
        <taxon>Caulobacteraceae</taxon>
        <taxon>Brevundimonas</taxon>
    </lineage>
</organism>
<evidence type="ECO:0000256" key="5">
    <source>
        <dbReference type="ARBA" id="ARBA00023136"/>
    </source>
</evidence>
<evidence type="ECO:0000256" key="2">
    <source>
        <dbReference type="ARBA" id="ARBA00007165"/>
    </source>
</evidence>
<keyword evidence="3 6" id="KW-0812">Transmembrane</keyword>
<dbReference type="PANTHER" id="PTHR23427">
    <property type="entry name" value="SURFEIT LOCUS PROTEIN"/>
    <property type="match status" value="1"/>
</dbReference>
<evidence type="ECO:0000256" key="1">
    <source>
        <dbReference type="ARBA" id="ARBA00004370"/>
    </source>
</evidence>
<evidence type="ECO:0000313" key="8">
    <source>
        <dbReference type="Proteomes" id="UP000595448"/>
    </source>
</evidence>
<name>A0ABX7BIZ2_9CAUL</name>
<evidence type="ECO:0000256" key="6">
    <source>
        <dbReference type="RuleBase" id="RU363076"/>
    </source>
</evidence>
<dbReference type="InterPro" id="IPR002994">
    <property type="entry name" value="Surf1/Shy1"/>
</dbReference>
<feature type="transmembrane region" description="Helical" evidence="6">
    <location>
        <begin position="206"/>
        <end position="226"/>
    </location>
</feature>
<gene>
    <name evidence="7" type="ORF">JIP62_09095</name>
</gene>
<evidence type="ECO:0000313" key="7">
    <source>
        <dbReference type="EMBL" id="QQQ17509.1"/>
    </source>
</evidence>
<proteinExistence type="inferred from homology"/>
<keyword evidence="8" id="KW-1185">Reference proteome</keyword>
<sequence>MTSEPTRRARFPWPLTLATGLALCLLIGLGSWQVQRLGWKQDIIARAEAAAGLPPAPIEDVLQEDAIEYRSVILTCPGLATAPFVELKTIHDGTSGVRLISACRADETLLVDRGFVADTVSARPPVRASTDPVRLTGQIRRTDRNRWAPPPQGGVFYDRDLAAMAAVLGMAAPVSDITIFATTSSNPDWPALQPSAPPAAFSNNHLGYAATWFGLALALVGFYVALLRRRRDPGKQPRSASAATGKMKS</sequence>
<dbReference type="CDD" id="cd06662">
    <property type="entry name" value="SURF1"/>
    <property type="match status" value="1"/>
</dbReference>
<comment type="caution">
    <text evidence="6">Lacks conserved residue(s) required for the propagation of feature annotation.</text>
</comment>
<dbReference type="InterPro" id="IPR045214">
    <property type="entry name" value="Surf1/Surf4"/>
</dbReference>
<comment type="similarity">
    <text evidence="2 6">Belongs to the SURF1 family.</text>
</comment>
<keyword evidence="4 6" id="KW-1133">Transmembrane helix</keyword>
<dbReference type="PANTHER" id="PTHR23427:SF2">
    <property type="entry name" value="SURFEIT LOCUS PROTEIN 1"/>
    <property type="match status" value="1"/>
</dbReference>
<dbReference type="Proteomes" id="UP000595448">
    <property type="component" value="Chromosome"/>
</dbReference>
<dbReference type="RefSeq" id="WP_201101883.1">
    <property type="nucleotide sequence ID" value="NZ_CP067977.1"/>
</dbReference>